<feature type="region of interest" description="Disordered" evidence="10">
    <location>
        <begin position="42"/>
        <end position="64"/>
    </location>
</feature>
<evidence type="ECO:0000256" key="5">
    <source>
        <dbReference type="ARBA" id="ARBA00022946"/>
    </source>
</evidence>
<dbReference type="GO" id="GO:0005744">
    <property type="term" value="C:TIM23 mitochondrial import inner membrane translocase complex"/>
    <property type="evidence" value="ECO:0007669"/>
    <property type="project" value="UniProtKB-UniRule"/>
</dbReference>
<evidence type="ECO:0000313" key="12">
    <source>
        <dbReference type="Proteomes" id="UP000297245"/>
    </source>
</evidence>
<dbReference type="Pfam" id="PF08294">
    <property type="entry name" value="TIM21"/>
    <property type="match status" value="1"/>
</dbReference>
<keyword evidence="5" id="KW-0809">Transit peptide</keyword>
<keyword evidence="9" id="KW-0653">Protein transport</keyword>
<evidence type="ECO:0000313" key="11">
    <source>
        <dbReference type="EMBL" id="THV06073.1"/>
    </source>
</evidence>
<dbReference type="Gene3D" id="3.10.450.320">
    <property type="entry name" value="Mitochondrial import inner membrane translocase subunit Tim21"/>
    <property type="match status" value="1"/>
</dbReference>
<dbReference type="PANTHER" id="PTHR13032">
    <property type="entry name" value="MITOCHONDRIAL IMPORT INNER MEMBRANE TRANSLOCASE SUBUNIT TIM21"/>
    <property type="match status" value="1"/>
</dbReference>
<keyword evidence="9" id="KW-0811">Translocation</keyword>
<dbReference type="Proteomes" id="UP000297245">
    <property type="component" value="Unassembled WGS sequence"/>
</dbReference>
<evidence type="ECO:0000256" key="6">
    <source>
        <dbReference type="ARBA" id="ARBA00022989"/>
    </source>
</evidence>
<dbReference type="EMBL" id="ML179045">
    <property type="protein sequence ID" value="THV06073.1"/>
    <property type="molecule type" value="Genomic_DNA"/>
</dbReference>
<dbReference type="InterPro" id="IPR013261">
    <property type="entry name" value="Tim21"/>
</dbReference>
<evidence type="ECO:0000256" key="10">
    <source>
        <dbReference type="SAM" id="MobiDB-lite"/>
    </source>
</evidence>
<evidence type="ECO:0000256" key="9">
    <source>
        <dbReference type="RuleBase" id="RU367142"/>
    </source>
</evidence>
<dbReference type="GO" id="GO:0030150">
    <property type="term" value="P:protein import into mitochondrial matrix"/>
    <property type="evidence" value="ECO:0007669"/>
    <property type="project" value="UniProtKB-UniRule"/>
</dbReference>
<proteinExistence type="inferred from homology"/>
<keyword evidence="6 9" id="KW-1133">Transmembrane helix</keyword>
<keyword evidence="9" id="KW-0999">Mitochondrion inner membrane</keyword>
<evidence type="ECO:0000256" key="8">
    <source>
        <dbReference type="ARBA" id="ARBA00023136"/>
    </source>
</evidence>
<evidence type="ECO:0000256" key="7">
    <source>
        <dbReference type="ARBA" id="ARBA00023128"/>
    </source>
</evidence>
<feature type="transmembrane region" description="Helical" evidence="9">
    <location>
        <begin position="101"/>
        <end position="123"/>
    </location>
</feature>
<protein>
    <recommendedName>
        <fullName evidence="3 9">Mitochondrial import inner membrane translocase subunit Tim21</fullName>
    </recommendedName>
</protein>
<keyword evidence="4 9" id="KW-0812">Transmembrane</keyword>
<accession>A0A4S8MSD5</accession>
<gene>
    <name evidence="11" type="ORF">K435DRAFT_744372</name>
</gene>
<evidence type="ECO:0000256" key="2">
    <source>
        <dbReference type="ARBA" id="ARBA00010867"/>
    </source>
</evidence>
<feature type="non-terminal residue" evidence="11">
    <location>
        <position position="1"/>
    </location>
</feature>
<keyword evidence="8 9" id="KW-0472">Membrane</keyword>
<comment type="subunit">
    <text evidence="9">Component of the TIM23 complex.</text>
</comment>
<evidence type="ECO:0000256" key="3">
    <source>
        <dbReference type="ARBA" id="ARBA00020726"/>
    </source>
</evidence>
<dbReference type="PANTHER" id="PTHR13032:SF6">
    <property type="entry name" value="MITOCHONDRIAL IMPORT INNER MEMBRANE TRANSLOCASE SUBUNIT TIM21"/>
    <property type="match status" value="1"/>
</dbReference>
<sequence length="323" mass="35965">MSLLFRAHSCLASSIPRSLAKSKSSVFVVARNYATHRDTLNSSTLSSSLDTKHHTSRPAESIGPFPIGVTPSSFGTENVKKWSELSTGGKIKRTTARTSNLAVIIFGAGLSGVLIYCLTSELFSKNSPTVLYSNACERIKTSPQVAKYLHGPLAFHTSAPSLERPRHRNHQVSSQIFVDSYGREHMIMNFYIQGREPGAHYETSDSYVEAVTTWIQDKSSHISGMNYDEAVEWTKERSMHLWDKFHRSFKYLIGAPVPPPSVLNPSSASEQEHKDEKNSSWQWTGLFSSLRKTRGGSSDAVSEYNGKVYTDGEAHADFIRVRI</sequence>
<evidence type="ECO:0000256" key="1">
    <source>
        <dbReference type="ARBA" id="ARBA00004304"/>
    </source>
</evidence>
<reference evidence="11 12" key="1">
    <citation type="journal article" date="2019" name="Nat. Ecol. Evol.">
        <title>Megaphylogeny resolves global patterns of mushroom evolution.</title>
        <authorList>
            <person name="Varga T."/>
            <person name="Krizsan K."/>
            <person name="Foldi C."/>
            <person name="Dima B."/>
            <person name="Sanchez-Garcia M."/>
            <person name="Sanchez-Ramirez S."/>
            <person name="Szollosi G.J."/>
            <person name="Szarkandi J.G."/>
            <person name="Papp V."/>
            <person name="Albert L."/>
            <person name="Andreopoulos W."/>
            <person name="Angelini C."/>
            <person name="Antonin V."/>
            <person name="Barry K.W."/>
            <person name="Bougher N.L."/>
            <person name="Buchanan P."/>
            <person name="Buyck B."/>
            <person name="Bense V."/>
            <person name="Catcheside P."/>
            <person name="Chovatia M."/>
            <person name="Cooper J."/>
            <person name="Damon W."/>
            <person name="Desjardin D."/>
            <person name="Finy P."/>
            <person name="Geml J."/>
            <person name="Haridas S."/>
            <person name="Hughes K."/>
            <person name="Justo A."/>
            <person name="Karasinski D."/>
            <person name="Kautmanova I."/>
            <person name="Kiss B."/>
            <person name="Kocsube S."/>
            <person name="Kotiranta H."/>
            <person name="LaButti K.M."/>
            <person name="Lechner B.E."/>
            <person name="Liimatainen K."/>
            <person name="Lipzen A."/>
            <person name="Lukacs Z."/>
            <person name="Mihaltcheva S."/>
            <person name="Morgado L.N."/>
            <person name="Niskanen T."/>
            <person name="Noordeloos M.E."/>
            <person name="Ohm R.A."/>
            <person name="Ortiz-Santana B."/>
            <person name="Ovrebo C."/>
            <person name="Racz N."/>
            <person name="Riley R."/>
            <person name="Savchenko A."/>
            <person name="Shiryaev A."/>
            <person name="Soop K."/>
            <person name="Spirin V."/>
            <person name="Szebenyi C."/>
            <person name="Tomsovsky M."/>
            <person name="Tulloss R.E."/>
            <person name="Uehling J."/>
            <person name="Grigoriev I.V."/>
            <person name="Vagvolgyi C."/>
            <person name="Papp T."/>
            <person name="Martin F.M."/>
            <person name="Miettinen O."/>
            <person name="Hibbett D.S."/>
            <person name="Nagy L.G."/>
        </authorList>
    </citation>
    <scope>NUCLEOTIDE SEQUENCE [LARGE SCALE GENOMIC DNA]</scope>
    <source>
        <strain evidence="11 12">CBS 962.96</strain>
    </source>
</reference>
<comment type="function">
    <text evidence="9">Essential component of the TIM23 complex, a complex that mediates the translocation of transit peptide-containing proteins across the mitochondrial inner membrane.</text>
</comment>
<keyword evidence="12" id="KW-1185">Reference proteome</keyword>
<evidence type="ECO:0000256" key="4">
    <source>
        <dbReference type="ARBA" id="ARBA00022692"/>
    </source>
</evidence>
<keyword evidence="7 9" id="KW-0496">Mitochondrion</keyword>
<comment type="subcellular location">
    <subcellularLocation>
        <location evidence="9">Mitochondrion inner membrane</location>
        <topology evidence="9">Single-pass membrane protein</topology>
    </subcellularLocation>
    <subcellularLocation>
        <location evidence="1">Mitochondrion membrane</location>
        <topology evidence="1">Single-pass membrane protein</topology>
    </subcellularLocation>
</comment>
<dbReference type="AlphaFoldDB" id="A0A4S8MSD5"/>
<comment type="similarity">
    <text evidence="2 9">Belongs to the TIM21 family.</text>
</comment>
<dbReference type="InterPro" id="IPR038552">
    <property type="entry name" value="Tim21_IMS_sf"/>
</dbReference>
<keyword evidence="9" id="KW-0813">Transport</keyword>
<organism evidence="11 12">
    <name type="scientific">Dendrothele bispora (strain CBS 962.96)</name>
    <dbReference type="NCBI Taxonomy" id="1314807"/>
    <lineage>
        <taxon>Eukaryota</taxon>
        <taxon>Fungi</taxon>
        <taxon>Dikarya</taxon>
        <taxon>Basidiomycota</taxon>
        <taxon>Agaricomycotina</taxon>
        <taxon>Agaricomycetes</taxon>
        <taxon>Agaricomycetidae</taxon>
        <taxon>Agaricales</taxon>
        <taxon>Agaricales incertae sedis</taxon>
        <taxon>Dendrothele</taxon>
    </lineage>
</organism>
<name>A0A4S8MSD5_DENBC</name>
<dbReference type="OrthoDB" id="436405at2759"/>